<dbReference type="Gene3D" id="1.25.40.10">
    <property type="entry name" value="Tetratricopeptide repeat domain"/>
    <property type="match status" value="1"/>
</dbReference>
<evidence type="ECO:0000313" key="3">
    <source>
        <dbReference type="Proteomes" id="UP001240150"/>
    </source>
</evidence>
<dbReference type="Proteomes" id="UP001240150">
    <property type="component" value="Chromosome"/>
</dbReference>
<proteinExistence type="predicted"/>
<dbReference type="CDD" id="cd00093">
    <property type="entry name" value="HTH_XRE"/>
    <property type="match status" value="1"/>
</dbReference>
<dbReference type="SMART" id="SM00530">
    <property type="entry name" value="HTH_XRE"/>
    <property type="match status" value="1"/>
</dbReference>
<name>A0ABY8WW16_9ACTN</name>
<dbReference type="EMBL" id="CP126980">
    <property type="protein sequence ID" value="WIN00336.1"/>
    <property type="molecule type" value="Genomic_DNA"/>
</dbReference>
<dbReference type="RefSeq" id="WP_284921853.1">
    <property type="nucleotide sequence ID" value="NZ_CP126980.1"/>
</dbReference>
<accession>A0ABY8WW16</accession>
<gene>
    <name evidence="2" type="ORF">ACTOB_004035</name>
</gene>
<organism evidence="2 3">
    <name type="scientific">Actinoplanes oblitus</name>
    <dbReference type="NCBI Taxonomy" id="3040509"/>
    <lineage>
        <taxon>Bacteria</taxon>
        <taxon>Bacillati</taxon>
        <taxon>Actinomycetota</taxon>
        <taxon>Actinomycetes</taxon>
        <taxon>Micromonosporales</taxon>
        <taxon>Micromonosporaceae</taxon>
        <taxon>Actinoplanes</taxon>
    </lineage>
</organism>
<dbReference type="SUPFAM" id="SSF48452">
    <property type="entry name" value="TPR-like"/>
    <property type="match status" value="1"/>
</dbReference>
<dbReference type="InterPro" id="IPR010982">
    <property type="entry name" value="Lambda_DNA-bd_dom_sf"/>
</dbReference>
<dbReference type="SUPFAM" id="SSF47413">
    <property type="entry name" value="lambda repressor-like DNA-binding domains"/>
    <property type="match status" value="1"/>
</dbReference>
<evidence type="ECO:0000259" key="1">
    <source>
        <dbReference type="PROSITE" id="PS50943"/>
    </source>
</evidence>
<reference evidence="2 3" key="1">
    <citation type="submission" date="2023-06" db="EMBL/GenBank/DDBJ databases">
        <authorList>
            <person name="Yushchuk O."/>
            <person name="Binda E."/>
            <person name="Ruckert-Reed C."/>
            <person name="Fedorenko V."/>
            <person name="Kalinowski J."/>
            <person name="Marinelli F."/>
        </authorList>
    </citation>
    <scope>NUCLEOTIDE SEQUENCE [LARGE SCALE GENOMIC DNA]</scope>
    <source>
        <strain evidence="2 3">NRRL 3884</strain>
    </source>
</reference>
<dbReference type="InterPro" id="IPR011990">
    <property type="entry name" value="TPR-like_helical_dom_sf"/>
</dbReference>
<feature type="domain" description="HTH cro/C1-type" evidence="1">
    <location>
        <begin position="10"/>
        <end position="63"/>
    </location>
</feature>
<dbReference type="PROSITE" id="PS50943">
    <property type="entry name" value="HTH_CROC1"/>
    <property type="match status" value="1"/>
</dbReference>
<keyword evidence="3" id="KW-1185">Reference proteome</keyword>
<dbReference type="Gene3D" id="1.10.260.40">
    <property type="entry name" value="lambda repressor-like DNA-binding domains"/>
    <property type="match status" value="1"/>
</dbReference>
<sequence length="429" mass="46893">MTTEDVGARIRHLRLAHGLTQRELAAPHYSRALLAAVEAGTRNPSDQVISHVAGRFGIDPDDLRYGRPPGAVADLDDALRQARQALSQGKAGHAEDVFRRVHADATRYALPAPACWAAYWLGEARMQRGDMRGAQEQFGRMLADAGCPPVPRAAALARWAYCRFAGGDSFTATAVLQDELRAMRESGTPDPDARLRLSTVLLYLFVELDWRQRAHELEADLLGLVPHVTNPEWLAHFFMTAGQLRRGAAELAEAERLFGEAGRVYRELGLTKEIGLCHWAYGYVLRRVDRLAEAATEFGAAAEILLAVGATQDHAGVTLELAEVRRRQGALDEAERLARVAARVSAQVRHVECMAEADRVLGLVAVDRGAIAEGERLLAEAADRYENGGFVTELIRTCRMLGDVLIGAGRTAEAGAVLRRGLRAAERSR</sequence>
<dbReference type="InterPro" id="IPR001387">
    <property type="entry name" value="Cro/C1-type_HTH"/>
</dbReference>
<evidence type="ECO:0000313" key="2">
    <source>
        <dbReference type="EMBL" id="WIN00336.1"/>
    </source>
</evidence>
<dbReference type="Pfam" id="PF13560">
    <property type="entry name" value="HTH_31"/>
    <property type="match status" value="1"/>
</dbReference>
<protein>
    <submittedName>
        <fullName evidence="2">Helix-turn-helix domain-containing protein</fullName>
    </submittedName>
</protein>